<evidence type="ECO:0000313" key="3">
    <source>
        <dbReference type="EMBL" id="MCJ0765150.1"/>
    </source>
</evidence>
<sequence>MTGPSPIAQAALERLQARIGPRWAQDIRAHSQQVKDAYAPLLRAAPPSGAAIARDQPYGAHPRQVLDLFRPADLAAEAGAPVAVFVHGGGFVRGDKCVSGELYDNVMHWFVRQGWVAANVEYRLAPEAPFPAGAEDVALAMDWLHRQVAAYGGDPARLLLIGHSAGGTHVASYAFDPALGYLGRHAAALALLSARLRADALPANPNAAGVRAYFGEDMARYEQRSPVRHAATGALPVFIAIAEFENPLLDVYGLEFAHALAAARGRAPRVLQLRGHNHMSMVAHFNSGEERLGRELLDFFHRRGADE</sequence>
<dbReference type="GO" id="GO:0016787">
    <property type="term" value="F:hydrolase activity"/>
    <property type="evidence" value="ECO:0007669"/>
    <property type="project" value="UniProtKB-KW"/>
</dbReference>
<dbReference type="InterPro" id="IPR050300">
    <property type="entry name" value="GDXG_lipolytic_enzyme"/>
</dbReference>
<dbReference type="RefSeq" id="WP_243308254.1">
    <property type="nucleotide sequence ID" value="NZ_JALGBI010000002.1"/>
</dbReference>
<dbReference type="PANTHER" id="PTHR48081">
    <property type="entry name" value="AB HYDROLASE SUPERFAMILY PROTEIN C4A8.06C"/>
    <property type="match status" value="1"/>
</dbReference>
<dbReference type="InterPro" id="IPR029058">
    <property type="entry name" value="AB_hydrolase_fold"/>
</dbReference>
<evidence type="ECO:0000313" key="4">
    <source>
        <dbReference type="Proteomes" id="UP001139447"/>
    </source>
</evidence>
<keyword evidence="1 3" id="KW-0378">Hydrolase</keyword>
<proteinExistence type="predicted"/>
<dbReference type="AlphaFoldDB" id="A0A9X1VY91"/>
<evidence type="ECO:0000256" key="1">
    <source>
        <dbReference type="ARBA" id="ARBA00022801"/>
    </source>
</evidence>
<keyword evidence="4" id="KW-1185">Reference proteome</keyword>
<accession>A0A9X1VY91</accession>
<dbReference type="Proteomes" id="UP001139447">
    <property type="component" value="Unassembled WGS sequence"/>
</dbReference>
<dbReference type="PANTHER" id="PTHR48081:SF33">
    <property type="entry name" value="KYNURENINE FORMAMIDASE"/>
    <property type="match status" value="1"/>
</dbReference>
<name>A0A9X1VY91_9BURK</name>
<reference evidence="3" key="1">
    <citation type="submission" date="2022-03" db="EMBL/GenBank/DDBJ databases">
        <authorList>
            <person name="Woo C.Y."/>
        </authorList>
    </citation>
    <scope>NUCLEOTIDE SEQUENCE</scope>
    <source>
        <strain evidence="3">CYS-02</strain>
    </source>
</reference>
<dbReference type="InterPro" id="IPR049492">
    <property type="entry name" value="BD-FAE-like_dom"/>
</dbReference>
<evidence type="ECO:0000259" key="2">
    <source>
        <dbReference type="Pfam" id="PF20434"/>
    </source>
</evidence>
<feature type="domain" description="BD-FAE-like" evidence="2">
    <location>
        <begin position="66"/>
        <end position="172"/>
    </location>
</feature>
<dbReference type="Pfam" id="PF20434">
    <property type="entry name" value="BD-FAE"/>
    <property type="match status" value="1"/>
</dbReference>
<gene>
    <name evidence="3" type="ORF">MMF98_18200</name>
</gene>
<dbReference type="EMBL" id="JALGBI010000002">
    <property type="protein sequence ID" value="MCJ0765150.1"/>
    <property type="molecule type" value="Genomic_DNA"/>
</dbReference>
<organism evidence="3 4">
    <name type="scientific">Variovorax terrae</name>
    <dbReference type="NCBI Taxonomy" id="2923278"/>
    <lineage>
        <taxon>Bacteria</taxon>
        <taxon>Pseudomonadati</taxon>
        <taxon>Pseudomonadota</taxon>
        <taxon>Betaproteobacteria</taxon>
        <taxon>Burkholderiales</taxon>
        <taxon>Comamonadaceae</taxon>
        <taxon>Variovorax</taxon>
    </lineage>
</organism>
<protein>
    <submittedName>
        <fullName evidence="3">Alpha/beta hydrolase</fullName>
    </submittedName>
</protein>
<dbReference type="Gene3D" id="3.40.50.1820">
    <property type="entry name" value="alpha/beta hydrolase"/>
    <property type="match status" value="1"/>
</dbReference>
<comment type="caution">
    <text evidence="3">The sequence shown here is derived from an EMBL/GenBank/DDBJ whole genome shotgun (WGS) entry which is preliminary data.</text>
</comment>
<dbReference type="SUPFAM" id="SSF53474">
    <property type="entry name" value="alpha/beta-Hydrolases"/>
    <property type="match status" value="1"/>
</dbReference>